<sequence length="71" mass="7987">MKLKNILKVVITIIIGIIVGNSLGSIGRVDYSLSNEINSQIEENKKIIESKQDELENLNSKKVKLESYINN</sequence>
<evidence type="ECO:0000256" key="1">
    <source>
        <dbReference type="SAM" id="Coils"/>
    </source>
</evidence>
<protein>
    <submittedName>
        <fullName evidence="3">Uncharacterized protein</fullName>
    </submittedName>
</protein>
<keyword evidence="2" id="KW-0472">Membrane</keyword>
<evidence type="ECO:0000313" key="3">
    <source>
        <dbReference type="EMBL" id="MDC4241630.1"/>
    </source>
</evidence>
<name>A0A9X3XL64_9CLOT</name>
<comment type="caution">
    <text evidence="3">The sequence shown here is derived from an EMBL/GenBank/DDBJ whole genome shotgun (WGS) entry which is preliminary data.</text>
</comment>
<dbReference type="RefSeq" id="WP_099346978.1">
    <property type="nucleotide sequence ID" value="NZ_JADMSE010000015.1"/>
</dbReference>
<feature type="transmembrane region" description="Helical" evidence="2">
    <location>
        <begin position="6"/>
        <end position="24"/>
    </location>
</feature>
<keyword evidence="4" id="KW-1185">Reference proteome</keyword>
<evidence type="ECO:0000256" key="2">
    <source>
        <dbReference type="SAM" id="Phobius"/>
    </source>
</evidence>
<keyword evidence="1" id="KW-0175">Coiled coil</keyword>
<organism evidence="3 4">
    <name type="scientific">Clostridium tertium</name>
    <dbReference type="NCBI Taxonomy" id="1559"/>
    <lineage>
        <taxon>Bacteria</taxon>
        <taxon>Bacillati</taxon>
        <taxon>Bacillota</taxon>
        <taxon>Clostridia</taxon>
        <taxon>Eubacteriales</taxon>
        <taxon>Clostridiaceae</taxon>
        <taxon>Clostridium</taxon>
    </lineage>
</organism>
<dbReference type="Proteomes" id="UP001141183">
    <property type="component" value="Unassembled WGS sequence"/>
</dbReference>
<gene>
    <name evidence="3" type="ORF">NE398_15950</name>
</gene>
<dbReference type="EMBL" id="JAMRYU010000017">
    <property type="protein sequence ID" value="MDC4241630.1"/>
    <property type="molecule type" value="Genomic_DNA"/>
</dbReference>
<reference evidence="3" key="1">
    <citation type="submission" date="2022-05" db="EMBL/GenBank/DDBJ databases">
        <title>Draft genome sequence of Clostridium tertium strain CP3 isolated from Peru.</title>
        <authorList>
            <person name="Hurtado R."/>
            <person name="Lima L."/>
            <person name="Sousa T."/>
            <person name="Jaiswal A.K."/>
            <person name="Tiwari S."/>
            <person name="Maturrano L."/>
            <person name="Brenig B."/>
            <person name="Azevedo V."/>
        </authorList>
    </citation>
    <scope>NUCLEOTIDE SEQUENCE</scope>
    <source>
        <strain evidence="3">CP3</strain>
    </source>
</reference>
<feature type="coiled-coil region" evidence="1">
    <location>
        <begin position="38"/>
        <end position="68"/>
    </location>
</feature>
<keyword evidence="2" id="KW-1133">Transmembrane helix</keyword>
<keyword evidence="2" id="KW-0812">Transmembrane</keyword>
<evidence type="ECO:0000313" key="4">
    <source>
        <dbReference type="Proteomes" id="UP001141183"/>
    </source>
</evidence>
<accession>A0A9X3XL64</accession>
<dbReference type="AlphaFoldDB" id="A0A9X3XL64"/>
<proteinExistence type="predicted"/>